<evidence type="ECO:0000313" key="5">
    <source>
        <dbReference type="Proteomes" id="UP000050790"/>
    </source>
</evidence>
<dbReference type="AlphaFoldDB" id="A0AA85AG42"/>
<proteinExistence type="inferred from homology"/>
<feature type="compositionally biased region" description="Basic residues" evidence="3">
    <location>
        <begin position="1"/>
        <end position="12"/>
    </location>
</feature>
<dbReference type="InterPro" id="IPR002937">
    <property type="entry name" value="Amino_oxidase"/>
</dbReference>
<dbReference type="GO" id="GO:0006338">
    <property type="term" value="P:chromatin remodeling"/>
    <property type="evidence" value="ECO:0007669"/>
    <property type="project" value="TreeGrafter"/>
</dbReference>
<dbReference type="PANTHER" id="PTHR10742">
    <property type="entry name" value="FLAVIN MONOAMINE OXIDASE"/>
    <property type="match status" value="1"/>
</dbReference>
<name>A0AA85AG42_9TREM</name>
<feature type="domain" description="Amine oxidase" evidence="4">
    <location>
        <begin position="371"/>
        <end position="508"/>
    </location>
</feature>
<evidence type="ECO:0000259" key="4">
    <source>
        <dbReference type="Pfam" id="PF01593"/>
    </source>
</evidence>
<feature type="domain" description="Amine oxidase" evidence="4">
    <location>
        <begin position="691"/>
        <end position="948"/>
    </location>
</feature>
<feature type="region of interest" description="Disordered" evidence="3">
    <location>
        <begin position="1"/>
        <end position="119"/>
    </location>
</feature>
<feature type="compositionally biased region" description="Low complexity" evidence="3">
    <location>
        <begin position="587"/>
        <end position="596"/>
    </location>
</feature>
<feature type="compositionally biased region" description="Polar residues" evidence="3">
    <location>
        <begin position="961"/>
        <end position="973"/>
    </location>
</feature>
<reference evidence="6" key="1">
    <citation type="submission" date="2023-11" db="UniProtKB">
        <authorList>
            <consortium name="WormBaseParasite"/>
        </authorList>
    </citation>
    <scope>IDENTIFICATION</scope>
</reference>
<comment type="similarity">
    <text evidence="1">Belongs to the flavin monoamine oxidase family.</text>
</comment>
<dbReference type="Gene3D" id="1.10.10.10">
    <property type="entry name" value="Winged helix-like DNA-binding domain superfamily/Winged helix DNA-binding domain"/>
    <property type="match status" value="1"/>
</dbReference>
<dbReference type="InterPro" id="IPR036188">
    <property type="entry name" value="FAD/NAD-bd_sf"/>
</dbReference>
<dbReference type="SUPFAM" id="SSF54373">
    <property type="entry name" value="FAD-linked reductases, C-terminal domain"/>
    <property type="match status" value="2"/>
</dbReference>
<dbReference type="Gene3D" id="1.10.287.80">
    <property type="entry name" value="ATP synthase, gamma subunit, helix hairpin domain"/>
    <property type="match status" value="1"/>
</dbReference>
<dbReference type="GO" id="GO:0016491">
    <property type="term" value="F:oxidoreductase activity"/>
    <property type="evidence" value="ECO:0007669"/>
    <property type="project" value="UniProtKB-KW"/>
</dbReference>
<organism evidence="5 6">
    <name type="scientific">Schistosoma margrebowiei</name>
    <dbReference type="NCBI Taxonomy" id="48269"/>
    <lineage>
        <taxon>Eukaryota</taxon>
        <taxon>Metazoa</taxon>
        <taxon>Spiralia</taxon>
        <taxon>Lophotrochozoa</taxon>
        <taxon>Platyhelminthes</taxon>
        <taxon>Trematoda</taxon>
        <taxon>Digenea</taxon>
        <taxon>Strigeidida</taxon>
        <taxon>Schistosomatoidea</taxon>
        <taxon>Schistosomatidae</taxon>
        <taxon>Schistosoma</taxon>
    </lineage>
</organism>
<feature type="region of interest" description="Disordered" evidence="3">
    <location>
        <begin position="565"/>
        <end position="598"/>
    </location>
</feature>
<accession>A0AA85AG42</accession>
<feature type="compositionally biased region" description="Polar residues" evidence="3">
    <location>
        <begin position="565"/>
        <end position="580"/>
    </location>
</feature>
<feature type="compositionally biased region" description="Low complexity" evidence="3">
    <location>
        <begin position="47"/>
        <end position="57"/>
    </location>
</feature>
<keyword evidence="2" id="KW-0560">Oxidoreductase</keyword>
<dbReference type="GO" id="GO:0050660">
    <property type="term" value="F:flavin adenine dinucleotide binding"/>
    <property type="evidence" value="ECO:0007669"/>
    <property type="project" value="TreeGrafter"/>
</dbReference>
<protein>
    <recommendedName>
        <fullName evidence="4">Amine oxidase domain-containing protein</fullName>
    </recommendedName>
</protein>
<evidence type="ECO:0000313" key="6">
    <source>
        <dbReference type="WBParaSite" id="SMRG1_82990.4"/>
    </source>
</evidence>
<dbReference type="Gene3D" id="3.90.660.10">
    <property type="match status" value="1"/>
</dbReference>
<dbReference type="InterPro" id="IPR050281">
    <property type="entry name" value="Flavin_monoamine_oxidase"/>
</dbReference>
<sequence length="1167" mass="129058">MPRGRSVKRGFRPSHASVQTMLVPSHAECAATNKDEEMNELEETKGSKLNLPKSSPSKKSDECGVEVYEDDDELEDSEFENNTTGRRLVEGDIDVDDAESESAGDEPVEEEPEDTLTPAEKASQICRLPAKELCTEETQLFPFLESSSNSLKESYIAVRNLACLMWSEDSCTQVTPNRLFIYVMNNMSVENLRVMIDSGLTAPLPVHQGSNSSASSVCEENTSGVGRVRHNKELSRSLQRHLTSLTLPSNYSPWGTPTARANLERMTYLVVLFLERYGYINFGIFKIISPPLTHVSSSRTADPATTATFLGSPMEILDKSDVQLTPRRAAAEKALAATRRASNSPSASALPVSSSSTSLTTPHFIIIGAGISGLIAARQLTYFGAKVTILESRDRVGGRIWTCRKGGYQAELGAMVVTGLSANPVAILVRQLSLNLLPINTDCSLYDSQGHLINRDLDEQIEEEFNRLLGTAAYVCHSKGLDSLVLDSGVEIPLSLGQVIELLIKYQERHKIQLKITHRKLISQLLDRKNSLLDQMVIERKNIEAAYEKWNSASKALNNQSSPIHHYTQQSKTQNPTQNKSRVRNDSSSCSPRSSSTELDGKLVIESASLNGSQKSADNNPIRLSYATDLSQRPSLPVFNVSAQFEVRQLLSHLHEAWKKFQPLQIALSQVNKQLDILLQEPPKDMYLTKEERSILDWHLANLEFANATELHNLSLRHWDQDDLFELSGDHCVLQDGYGSVTDNLAHFITSGQSLTVGLKPRDNHLTSVITTTSSSNSSTYKLGPGHIELKSTVKRISYSNTGVQVDVLNSAFSQDDLIEYEADALICTLPLGILKEIIQQDNETTMHQSQITANESSNNCLTKLVVPRFEPRLPDWKISAIQRLGFGVLNKVVLIFEKSFWDRSHNLFGHVNESTNSRGELFLFWSITDKPVLIALIAGRAACDLENEKTSPTRRLSPGSKGQNSLVNNSATSTSHLLGRGLKEPIIIRAMQVLRGIFSQEGSTNSVSNNNNNSNISNCNGGMHSNQEKKKLIIPNPIDAYVTRWRTDPYSRGSYSYVAVGATGADYDILGEPVYYSSSSSDEKQTTNHASEQSHGIYDISMPTNNPRIFFAGEHTCRCYPATVHGAFLSGLREAARVANHYFPGQTPVRASGFKLNTSQSTNLHF</sequence>
<dbReference type="InterPro" id="IPR036388">
    <property type="entry name" value="WH-like_DNA-bd_sf"/>
</dbReference>
<feature type="compositionally biased region" description="Acidic residues" evidence="3">
    <location>
        <begin position="91"/>
        <end position="114"/>
    </location>
</feature>
<evidence type="ECO:0000256" key="2">
    <source>
        <dbReference type="ARBA" id="ARBA00023002"/>
    </source>
</evidence>
<dbReference type="GO" id="GO:0003682">
    <property type="term" value="F:chromatin binding"/>
    <property type="evidence" value="ECO:0007669"/>
    <property type="project" value="TreeGrafter"/>
</dbReference>
<dbReference type="Gene3D" id="3.50.50.60">
    <property type="entry name" value="FAD/NAD(P)-binding domain"/>
    <property type="match status" value="2"/>
</dbReference>
<dbReference type="WBParaSite" id="SMRG1_82990.4">
    <property type="protein sequence ID" value="SMRG1_82990.4"/>
    <property type="gene ID" value="SMRG1_82990"/>
</dbReference>
<dbReference type="Pfam" id="PF01593">
    <property type="entry name" value="Amino_oxidase"/>
    <property type="match status" value="3"/>
</dbReference>
<feature type="domain" description="Amine oxidase" evidence="4">
    <location>
        <begin position="1035"/>
        <end position="1139"/>
    </location>
</feature>
<dbReference type="Proteomes" id="UP000050790">
    <property type="component" value="Unassembled WGS sequence"/>
</dbReference>
<feature type="region of interest" description="Disordered" evidence="3">
    <location>
        <begin position="949"/>
        <end position="973"/>
    </location>
</feature>
<evidence type="ECO:0000256" key="1">
    <source>
        <dbReference type="ARBA" id="ARBA00005995"/>
    </source>
</evidence>
<feature type="compositionally biased region" description="Acidic residues" evidence="3">
    <location>
        <begin position="63"/>
        <end position="79"/>
    </location>
</feature>
<dbReference type="PANTHER" id="PTHR10742:SF386">
    <property type="entry name" value="LYSINE-SPECIFIC HISTONE DEMETHYLASE 1A"/>
    <property type="match status" value="1"/>
</dbReference>
<evidence type="ECO:0000256" key="3">
    <source>
        <dbReference type="SAM" id="MobiDB-lite"/>
    </source>
</evidence>
<dbReference type="SUPFAM" id="SSF51905">
    <property type="entry name" value="FAD/NAD(P)-binding domain"/>
    <property type="match status" value="2"/>
</dbReference>
<feature type="region of interest" description="Disordered" evidence="3">
    <location>
        <begin position="1079"/>
        <end position="1100"/>
    </location>
</feature>